<keyword evidence="2" id="KW-0808">Transferase</keyword>
<feature type="domain" description="Glycosyltransferase 2-like" evidence="1">
    <location>
        <begin position="5"/>
        <end position="113"/>
    </location>
</feature>
<dbReference type="SUPFAM" id="SSF53448">
    <property type="entry name" value="Nucleotide-diphospho-sugar transferases"/>
    <property type="match status" value="1"/>
</dbReference>
<dbReference type="Proteomes" id="UP000182793">
    <property type="component" value="Unassembled WGS sequence"/>
</dbReference>
<evidence type="ECO:0000259" key="1">
    <source>
        <dbReference type="Pfam" id="PF00535"/>
    </source>
</evidence>
<reference evidence="3 5" key="2">
    <citation type="submission" date="2016-10" db="EMBL/GenBank/DDBJ databases">
        <authorList>
            <person name="Varghese N."/>
            <person name="Submissions S."/>
        </authorList>
    </citation>
    <scope>NUCLEOTIDE SEQUENCE [LARGE SCALE GENOMIC DNA]</scope>
    <source>
        <strain evidence="3 5">JB1</strain>
    </source>
</reference>
<sequence>MKINILMSTYNGEQFLAEQIESIQKQTVKDWTLYIRDDGSSDTTPEIIKQYTQLDSRIVFINADNRENFGVIKNFYTLLKHSKADYYFFSDQDDIWLEDKLAVTLAEAQKYDSQKPLLVYTDLKIVDRDLNVLHESMIKTQSDHANTELVQELTENTVTGGTAMINHALAELWTSTDDLLMHDWYLALLASALGNLAYVDYPTELYRQHDANVLGARTWTKRMKNWIKPHKLVEKYWWLINASQTQARFLLDLALPPEKRDLVENFTTIMDKSLIQRIKTLNQYGLRKNRTFHTLVFRTLIITKFGYRRNK</sequence>
<dbReference type="GO" id="GO:0016758">
    <property type="term" value="F:hexosyltransferase activity"/>
    <property type="evidence" value="ECO:0007669"/>
    <property type="project" value="UniProtKB-ARBA"/>
</dbReference>
<dbReference type="Proteomes" id="UP000029382">
    <property type="component" value="Unassembled WGS sequence"/>
</dbReference>
<organism evidence="2 4">
    <name type="scientific">Streptococcus equinus JB1</name>
    <dbReference type="NCBI Taxonomy" id="1294274"/>
    <lineage>
        <taxon>Bacteria</taxon>
        <taxon>Bacillati</taxon>
        <taxon>Bacillota</taxon>
        <taxon>Bacilli</taxon>
        <taxon>Lactobacillales</taxon>
        <taxon>Streptococcaceae</taxon>
        <taxon>Streptococcus</taxon>
    </lineage>
</organism>
<evidence type="ECO:0000313" key="5">
    <source>
        <dbReference type="Proteomes" id="UP000182793"/>
    </source>
</evidence>
<dbReference type="PANTHER" id="PTHR22916">
    <property type="entry name" value="GLYCOSYLTRANSFERASE"/>
    <property type="match status" value="1"/>
</dbReference>
<dbReference type="AlphaFoldDB" id="A0A091BUC3"/>
<dbReference type="EMBL" id="AUZH01000015">
    <property type="protein sequence ID" value="KFN88050.1"/>
    <property type="molecule type" value="Genomic_DNA"/>
</dbReference>
<dbReference type="InterPro" id="IPR029044">
    <property type="entry name" value="Nucleotide-diphossugar_trans"/>
</dbReference>
<evidence type="ECO:0000313" key="2">
    <source>
        <dbReference type="EMBL" id="KFN88050.1"/>
    </source>
</evidence>
<comment type="caution">
    <text evidence="2">The sequence shown here is derived from an EMBL/GenBank/DDBJ whole genome shotgun (WGS) entry which is preliminary data.</text>
</comment>
<gene>
    <name evidence="2" type="ORF">H702_05115</name>
    <name evidence="3" type="ORF">SAMN02910290_01465</name>
</gene>
<dbReference type="CDD" id="cd04196">
    <property type="entry name" value="GT_2_like_d"/>
    <property type="match status" value="1"/>
</dbReference>
<dbReference type="EMBL" id="FOTG01000008">
    <property type="protein sequence ID" value="SFL34917.1"/>
    <property type="molecule type" value="Genomic_DNA"/>
</dbReference>
<evidence type="ECO:0000313" key="3">
    <source>
        <dbReference type="EMBL" id="SFL34917.1"/>
    </source>
</evidence>
<accession>A0A091BUC3</accession>
<dbReference type="PANTHER" id="PTHR22916:SF3">
    <property type="entry name" value="UDP-GLCNAC:BETAGAL BETA-1,3-N-ACETYLGLUCOSAMINYLTRANSFERASE-LIKE PROTEIN 1"/>
    <property type="match status" value="1"/>
</dbReference>
<evidence type="ECO:0000313" key="4">
    <source>
        <dbReference type="Proteomes" id="UP000029382"/>
    </source>
</evidence>
<dbReference type="RefSeq" id="WP_039696679.1">
    <property type="nucleotide sequence ID" value="NZ_AUZH01000015.1"/>
</dbReference>
<name>A0A091BUC3_STREI</name>
<dbReference type="Gene3D" id="3.90.550.10">
    <property type="entry name" value="Spore Coat Polysaccharide Biosynthesis Protein SpsA, Chain A"/>
    <property type="match status" value="1"/>
</dbReference>
<reference evidence="2 4" key="1">
    <citation type="journal article" date="2014" name="Genome Announc.">
        <title>Draft Genome Sequences of Streptococcus bovis Strains ATCC 33317 and JB1.</title>
        <authorList>
            <person name="Benahmed F.H."/>
            <person name="Gopinath G.R."/>
            <person name="Harbottle H."/>
            <person name="Cotta M.A."/>
            <person name="Luo Y."/>
            <person name="Henderson C."/>
            <person name="Teri P."/>
            <person name="Soppet D."/>
            <person name="Rasmussen M."/>
            <person name="Whitehead T.R."/>
            <person name="Davidson M."/>
        </authorList>
    </citation>
    <scope>NUCLEOTIDE SEQUENCE [LARGE SCALE GENOMIC DNA]</scope>
    <source>
        <strain evidence="2 4">JB1</strain>
    </source>
</reference>
<proteinExistence type="predicted"/>
<dbReference type="Pfam" id="PF00535">
    <property type="entry name" value="Glycos_transf_2"/>
    <property type="match status" value="1"/>
</dbReference>
<protein>
    <submittedName>
        <fullName evidence="2 3">Rhamnosyltransferase</fullName>
    </submittedName>
</protein>
<keyword evidence="5" id="KW-1185">Reference proteome</keyword>
<dbReference type="InterPro" id="IPR001173">
    <property type="entry name" value="Glyco_trans_2-like"/>
</dbReference>